<proteinExistence type="predicted"/>
<protein>
    <submittedName>
        <fullName evidence="4">Uncharacterized protein</fullName>
    </submittedName>
</protein>
<keyword evidence="1" id="KW-0880">Kelch repeat</keyword>
<name>A0A8C4PXQ9_EPTBU</name>
<keyword evidence="5" id="KW-1185">Reference proteome</keyword>
<organism evidence="4 5">
    <name type="scientific">Eptatretus burgeri</name>
    <name type="common">Inshore hagfish</name>
    <dbReference type="NCBI Taxonomy" id="7764"/>
    <lineage>
        <taxon>Eukaryota</taxon>
        <taxon>Metazoa</taxon>
        <taxon>Chordata</taxon>
        <taxon>Craniata</taxon>
        <taxon>Vertebrata</taxon>
        <taxon>Cyclostomata</taxon>
        <taxon>Myxini</taxon>
        <taxon>Myxiniformes</taxon>
        <taxon>Myxinidae</taxon>
        <taxon>Eptatretinae</taxon>
        <taxon>Eptatretus</taxon>
    </lineage>
</organism>
<dbReference type="Gene3D" id="2.120.10.80">
    <property type="entry name" value="Kelch-type beta propeller"/>
    <property type="match status" value="2"/>
</dbReference>
<dbReference type="Proteomes" id="UP000694388">
    <property type="component" value="Unplaced"/>
</dbReference>
<dbReference type="AlphaFoldDB" id="A0A8C4PXQ9"/>
<dbReference type="GeneTree" id="ENSGT00940000165735"/>
<feature type="region of interest" description="Disordered" evidence="3">
    <location>
        <begin position="350"/>
        <end position="374"/>
    </location>
</feature>
<feature type="compositionally biased region" description="Basic and acidic residues" evidence="3">
    <location>
        <begin position="350"/>
        <end position="363"/>
    </location>
</feature>
<dbReference type="PANTHER" id="PTHR46093:SF18">
    <property type="entry name" value="FIBRONECTIN TYPE-III DOMAIN-CONTAINING PROTEIN"/>
    <property type="match status" value="1"/>
</dbReference>
<sequence>MESGTFGWRCLSVDESRTPVRAAASPVQRSRHACCVQRGELFIHGGTAGSRTLQDLWRYRPAMNEWERLKGCGTPAPTLQDHTMVASQNILVVFGGFPEEPWNNIAPHWEYSIEEHEWTRRSQSDSKMERQVPSNRRGHSAVLYNHVMHVYGGYMDRGGSSDEFWMLDIESGEWRLQRGVAGPGPRYEHAVALWQSRMFLHGGLQGMCASADLWACDLDLKLWTRLTTRSGPGALHAHCACACVDGLLVFGGERKGCVLSEVWIFHHTSKVWAQLKLHPGMPKPQPRLQHTMATTGEESLVSHRVSAQKFTNRIFRMSDANTDLDGDFGQLEGETLPGMLVKTHKLLRTNHESREGTNHDRSSDNLQTSLETFSPSSSVGLDHWAPDEFHVFVIGGGKSHSTSSLLPEHIAFGKLVLHLPIKH</sequence>
<dbReference type="Ensembl" id="ENSEBUT00000003804.1">
    <property type="protein sequence ID" value="ENSEBUP00000003433.1"/>
    <property type="gene ID" value="ENSEBUG00000002456.1"/>
</dbReference>
<keyword evidence="2" id="KW-0677">Repeat</keyword>
<dbReference type="SUPFAM" id="SSF117281">
    <property type="entry name" value="Kelch motif"/>
    <property type="match status" value="1"/>
</dbReference>
<evidence type="ECO:0000256" key="2">
    <source>
        <dbReference type="ARBA" id="ARBA00022737"/>
    </source>
</evidence>
<dbReference type="InterPro" id="IPR015915">
    <property type="entry name" value="Kelch-typ_b-propeller"/>
</dbReference>
<dbReference type="InterPro" id="IPR006652">
    <property type="entry name" value="Kelch_1"/>
</dbReference>
<evidence type="ECO:0000256" key="1">
    <source>
        <dbReference type="ARBA" id="ARBA00022441"/>
    </source>
</evidence>
<dbReference type="Pfam" id="PF24681">
    <property type="entry name" value="Kelch_KLHDC2_KLHL20_DRC7"/>
    <property type="match status" value="1"/>
</dbReference>
<dbReference type="PANTHER" id="PTHR46093">
    <property type="entry name" value="ACYL-COA-BINDING DOMAIN-CONTAINING PROTEIN 5"/>
    <property type="match status" value="1"/>
</dbReference>
<reference evidence="4" key="1">
    <citation type="submission" date="2025-05" db="UniProtKB">
        <authorList>
            <consortium name="Ensembl"/>
        </authorList>
    </citation>
    <scope>IDENTIFICATION</scope>
</reference>
<evidence type="ECO:0000256" key="3">
    <source>
        <dbReference type="SAM" id="MobiDB-lite"/>
    </source>
</evidence>
<dbReference type="Ensembl" id="ENSEBUT00000003755.1">
    <property type="protein sequence ID" value="ENSEBUP00000003386.1"/>
    <property type="gene ID" value="ENSEBUG00000002456.1"/>
</dbReference>
<feature type="compositionally biased region" description="Polar residues" evidence="3">
    <location>
        <begin position="364"/>
        <end position="374"/>
    </location>
</feature>
<dbReference type="Pfam" id="PF01344">
    <property type="entry name" value="Kelch_1"/>
    <property type="match status" value="1"/>
</dbReference>
<accession>A0A8C4PXQ9</accession>
<evidence type="ECO:0000313" key="5">
    <source>
        <dbReference type="Proteomes" id="UP000694388"/>
    </source>
</evidence>
<evidence type="ECO:0000313" key="4">
    <source>
        <dbReference type="Ensembl" id="ENSEBUP00000003386.1"/>
    </source>
</evidence>